<dbReference type="SUPFAM" id="SSF56219">
    <property type="entry name" value="DNase I-like"/>
    <property type="match status" value="1"/>
</dbReference>
<dbReference type="GO" id="GO:0003824">
    <property type="term" value="F:catalytic activity"/>
    <property type="evidence" value="ECO:0007669"/>
    <property type="project" value="InterPro"/>
</dbReference>
<evidence type="ECO:0000259" key="2">
    <source>
        <dbReference type="Pfam" id="PF03372"/>
    </source>
</evidence>
<dbReference type="Proteomes" id="UP001172457">
    <property type="component" value="Chromosome 2"/>
</dbReference>
<dbReference type="AlphaFoldDB" id="A0AA38TID7"/>
<dbReference type="PANTHER" id="PTHR33710:SF71">
    <property type="entry name" value="ENDONUCLEASE_EXONUCLEASE_PHOSPHATASE DOMAIN-CONTAINING PROTEIN"/>
    <property type="match status" value="1"/>
</dbReference>
<dbReference type="InterPro" id="IPR005135">
    <property type="entry name" value="Endo/exonuclease/phosphatase"/>
</dbReference>
<feature type="region of interest" description="Disordered" evidence="1">
    <location>
        <begin position="642"/>
        <end position="671"/>
    </location>
</feature>
<keyword evidence="4" id="KW-1185">Reference proteome</keyword>
<evidence type="ECO:0000256" key="1">
    <source>
        <dbReference type="SAM" id="MobiDB-lite"/>
    </source>
</evidence>
<dbReference type="Pfam" id="PF03372">
    <property type="entry name" value="Exo_endo_phos"/>
    <property type="match status" value="1"/>
</dbReference>
<name>A0AA38TID7_9ASTR</name>
<dbReference type="Gene3D" id="3.60.10.10">
    <property type="entry name" value="Endonuclease/exonuclease/phosphatase"/>
    <property type="match status" value="1"/>
</dbReference>
<evidence type="ECO:0000313" key="3">
    <source>
        <dbReference type="EMBL" id="KAJ9561523.1"/>
    </source>
</evidence>
<organism evidence="3 4">
    <name type="scientific">Centaurea solstitialis</name>
    <name type="common">yellow star-thistle</name>
    <dbReference type="NCBI Taxonomy" id="347529"/>
    <lineage>
        <taxon>Eukaryota</taxon>
        <taxon>Viridiplantae</taxon>
        <taxon>Streptophyta</taxon>
        <taxon>Embryophyta</taxon>
        <taxon>Tracheophyta</taxon>
        <taxon>Spermatophyta</taxon>
        <taxon>Magnoliopsida</taxon>
        <taxon>eudicotyledons</taxon>
        <taxon>Gunneridae</taxon>
        <taxon>Pentapetalae</taxon>
        <taxon>asterids</taxon>
        <taxon>campanulids</taxon>
        <taxon>Asterales</taxon>
        <taxon>Asteraceae</taxon>
        <taxon>Carduoideae</taxon>
        <taxon>Cardueae</taxon>
        <taxon>Centaureinae</taxon>
        <taxon>Centaurea</taxon>
    </lineage>
</organism>
<feature type="domain" description="Endonuclease/exonuclease/phosphatase" evidence="2">
    <location>
        <begin position="267"/>
        <end position="482"/>
    </location>
</feature>
<dbReference type="PANTHER" id="PTHR33710">
    <property type="entry name" value="BNAC02G09200D PROTEIN"/>
    <property type="match status" value="1"/>
</dbReference>
<reference evidence="3" key="1">
    <citation type="submission" date="2023-03" db="EMBL/GenBank/DDBJ databases">
        <title>Chromosome-scale reference genome and RAD-based genetic map of yellow starthistle (Centaurea solstitialis) reveal putative structural variation and QTLs associated with invader traits.</title>
        <authorList>
            <person name="Reatini B."/>
            <person name="Cang F.A."/>
            <person name="Jiang Q."/>
            <person name="Mckibben M.T.W."/>
            <person name="Barker M.S."/>
            <person name="Rieseberg L.H."/>
            <person name="Dlugosch K.M."/>
        </authorList>
    </citation>
    <scope>NUCLEOTIDE SEQUENCE</scope>
    <source>
        <strain evidence="3">CAN-66</strain>
        <tissue evidence="3">Leaf</tissue>
    </source>
</reference>
<dbReference type="InterPro" id="IPR036691">
    <property type="entry name" value="Endo/exonu/phosph_ase_sf"/>
</dbReference>
<evidence type="ECO:0000313" key="4">
    <source>
        <dbReference type="Proteomes" id="UP001172457"/>
    </source>
</evidence>
<accession>A0AA38TID7</accession>
<gene>
    <name evidence="3" type="ORF">OSB04_006683</name>
</gene>
<proteinExistence type="predicted"/>
<dbReference type="EMBL" id="JARYMX010000002">
    <property type="protein sequence ID" value="KAJ9561523.1"/>
    <property type="molecule type" value="Genomic_DNA"/>
</dbReference>
<protein>
    <recommendedName>
        <fullName evidence="2">Endonuclease/exonuclease/phosphatase domain-containing protein</fullName>
    </recommendedName>
</protein>
<sequence length="671" mass="75847">MDACTSSMCDKAWGRPGFAKVLVEIWAIGELKREIEFNGRGGFKVMVKVEYLWEPSQCAHCLVFGHKTSSCAKAVANQHKQKRKEKVDADGFVMVEKRQWKPKVSDKPSSSGVIKEVAITTLVEKNVEHIITNLENSNVEEPVESSNLVDEVTNVATVEVLGSKDISSEPIVEHVELNIPKHTVSVDVSDPDRGKAVQIPKQARSFVKPLDTPIRSILKNPNRFSALGQDSVMGKEVSAKDVSGKKAHLRGLVEVGYLSHGLMVKLLTWNIRGLNTSLKQLEVRDLIKDRGINICALLETHVRSDALMNVMSKVFGRWPWVSNHMHCEFGTRILIGWNDALFDLMVLDMTDQVVNCEIKVRGNSTVFFFSFIYAANQGRERRNLWSAIRKFRAIIGDKPWVLSGDFNTLLFPHDALGGCSRRNLDMAEFASFVEDIHGDSCQKPKEEAGLKRKLDRVMSNTSFTSEFVNASVNFLPRGISDHSPSLLSFTCGAKKRRPGFKFDNFLIENPRFKQIVNDIWNIHIDGNFMFRVTARLKLLKKPLANLRNTYGDLSLRVKKLKQELDVIQLACDLDHSNLALRDDLISLRLAYSQARQDEELAAMQRAKVKWLRDGDSNTRFFFFFEGKTRQFYKATKKIKETTASKGTGYKRKPTPNQTTELTTKTDTAQST</sequence>
<comment type="caution">
    <text evidence="3">The sequence shown here is derived from an EMBL/GenBank/DDBJ whole genome shotgun (WGS) entry which is preliminary data.</text>
</comment>
<feature type="compositionally biased region" description="Polar residues" evidence="1">
    <location>
        <begin position="654"/>
        <end position="671"/>
    </location>
</feature>